<protein>
    <submittedName>
        <fullName evidence="1">Uncharacterized protein</fullName>
    </submittedName>
</protein>
<evidence type="ECO:0000313" key="1">
    <source>
        <dbReference type="RefSeq" id="XP_059606336.1"/>
    </source>
</evidence>
<dbReference type="GeneID" id="84592320"/>
<reference evidence="1" key="2">
    <citation type="submission" date="2025-08" db="UniProtKB">
        <authorList>
            <consortium name="RefSeq"/>
        </authorList>
    </citation>
    <scope>IDENTIFICATION</scope>
</reference>
<proteinExistence type="predicted"/>
<gene>
    <name evidence="1" type="ORF">An11g06500</name>
</gene>
<organism evidence="1">
    <name type="scientific">Aspergillus niger</name>
    <dbReference type="NCBI Taxonomy" id="5061"/>
    <lineage>
        <taxon>Eukaryota</taxon>
        <taxon>Fungi</taxon>
        <taxon>Dikarya</taxon>
        <taxon>Ascomycota</taxon>
        <taxon>Pezizomycotina</taxon>
        <taxon>Eurotiomycetes</taxon>
        <taxon>Eurotiomycetidae</taxon>
        <taxon>Eurotiales</taxon>
        <taxon>Aspergillaceae</taxon>
        <taxon>Aspergillus</taxon>
        <taxon>Aspergillus subgen. Circumdati</taxon>
    </lineage>
</organism>
<dbReference type="PROSITE" id="PS51257">
    <property type="entry name" value="PROKAR_LIPOPROTEIN"/>
    <property type="match status" value="1"/>
</dbReference>
<reference evidence="1" key="1">
    <citation type="submission" date="2025-02" db="EMBL/GenBank/DDBJ databases">
        <authorList>
            <consortium name="NCBI Genome Project"/>
        </authorList>
    </citation>
    <scope>NUCLEOTIDE SEQUENCE</scope>
</reference>
<name>A0AAJ8E4G5_ASPNG</name>
<sequence>MVGKLKRQDFHNSDTVSIVPTIGLGCGNEVDRRGRAEDITVTQVGCVLLIGHMLCKPEPSKGLYHDKLSLGVNVVVPTRISSVIVKPIHAVMITTVDHSLLRSDSGRTRGSSFGNIRSIYSGTVCQVAAVNFRGVQMLTAYCRLARTFLLRAR</sequence>
<dbReference type="AlphaFoldDB" id="A0AAJ8E4G5"/>
<accession>A0AAJ8E4G5</accession>
<dbReference type="RefSeq" id="XP_059606336.1">
    <property type="nucleotide sequence ID" value="XM_059750335.1"/>
</dbReference>
<dbReference type="KEGG" id="ang:An11g06500"/>
<dbReference type="VEuPathDB" id="FungiDB:An11g06500"/>